<proteinExistence type="predicted"/>
<sequence>MVCLLERGGCELGFTLGSGAFDSKLHRPQSVWVQCTRKIVGRAGQRDCVLWRLAPSEGAWKTKTAGTCNNEGIFTSPRTETHPFSRRNRTPGQRPLAHTLTGHFCRPAPSPARQIRCTLVHPSALPTSGCSRSHRNGFTRNVFPRSRGRVATRTLSSYTWSRHQFPV</sequence>
<dbReference type="HOGENOM" id="CLU_1591747_0_0_11"/>
<organism evidence="1 2">
    <name type="scientific">Corynebacterium diphtheriae (strain ATCC 700971 / NCTC 13129 / Biotype gravis)</name>
    <dbReference type="NCBI Taxonomy" id="257309"/>
    <lineage>
        <taxon>Bacteria</taxon>
        <taxon>Bacillati</taxon>
        <taxon>Actinomycetota</taxon>
        <taxon>Actinomycetes</taxon>
        <taxon>Mycobacteriales</taxon>
        <taxon>Corynebacteriaceae</taxon>
        <taxon>Corynebacterium</taxon>
    </lineage>
</organism>
<dbReference type="Proteomes" id="UP000002198">
    <property type="component" value="Chromosome"/>
</dbReference>
<accession>Q6NIG2</accession>
<dbReference type="EMBL" id="BX248356">
    <property type="protein sequence ID" value="CAE49331.1"/>
    <property type="molecule type" value="Genomic_DNA"/>
</dbReference>
<evidence type="ECO:0000313" key="1">
    <source>
        <dbReference type="EMBL" id="CAE49331.1"/>
    </source>
</evidence>
<dbReference type="STRING" id="257309.DIP0813"/>
<protein>
    <submittedName>
        <fullName evidence="1">Uncharacterized protein</fullName>
    </submittedName>
</protein>
<dbReference type="AlphaFoldDB" id="Q6NIG2"/>
<evidence type="ECO:0000313" key="2">
    <source>
        <dbReference type="Proteomes" id="UP000002198"/>
    </source>
</evidence>
<keyword evidence="2" id="KW-1185">Reference proteome</keyword>
<dbReference type="KEGG" id="cdi:DIP0813"/>
<gene>
    <name evidence="1" type="ordered locus">DIP0813</name>
</gene>
<name>Q6NIG2_CORDI</name>
<reference evidence="1 2" key="1">
    <citation type="journal article" date="2003" name="Nucleic Acids Res.">
        <title>The complete genome sequence and analysis of Corynebacterium diphtheriae NCTC13129.</title>
        <authorList>
            <person name="Cerdeno-Tarraga A.M."/>
            <person name="Efstratiou A."/>
            <person name="Dover L.G."/>
            <person name="Holden M.T.G."/>
            <person name="Pallen M."/>
            <person name="Bentley S.D."/>
            <person name="Besra G.S."/>
            <person name="Churcher C."/>
            <person name="James K.D."/>
            <person name="De Zoysa A."/>
            <person name="Chillingworth T."/>
            <person name="Cronin A."/>
            <person name="Dowd L."/>
            <person name="Feltwell T."/>
            <person name="Hamlin N."/>
            <person name="Holroyd S."/>
            <person name="Jagels K."/>
            <person name="Moule S."/>
            <person name="Quail M.A."/>
            <person name="Rabbinowitsch E."/>
            <person name="Rutherford K."/>
            <person name="Thomson N.R."/>
            <person name="Unwin L."/>
            <person name="Whitehead S."/>
            <person name="Barrell B.G.Parkhill.J."/>
        </authorList>
    </citation>
    <scope>NUCLEOTIDE SEQUENCE [LARGE SCALE GENOMIC DNA]</scope>
    <source>
        <strain evidence="2">ATCC 700971 / NCTC 13129 / Biotype gravis</strain>
    </source>
</reference>